<dbReference type="OrthoDB" id="1640349at2"/>
<protein>
    <submittedName>
        <fullName evidence="2">Stage IV sporulation protein</fullName>
    </submittedName>
</protein>
<dbReference type="AlphaFoldDB" id="A0A0M4FJK0"/>
<dbReference type="NCBIfam" id="TIGR02876">
    <property type="entry name" value="spore_yqfD"/>
    <property type="match status" value="1"/>
</dbReference>
<keyword evidence="3" id="KW-1185">Reference proteome</keyword>
<reference evidence="2 3" key="2">
    <citation type="journal article" date="2016" name="Int. J. Syst. Evol. Microbiol.">
        <title>Bacillus gobiensis sp. nov., isolated from a soil sample.</title>
        <authorList>
            <person name="Liu B."/>
            <person name="Liu G.H."/>
            <person name="Cetin S."/>
            <person name="Schumann P."/>
            <person name="Pan Z.Z."/>
            <person name="Chen Q.Q."/>
        </authorList>
    </citation>
    <scope>NUCLEOTIDE SEQUENCE [LARGE SCALE GENOMIC DNA]</scope>
    <source>
        <strain evidence="2 3">FJAT-4402</strain>
    </source>
</reference>
<evidence type="ECO:0000313" key="3">
    <source>
        <dbReference type="Proteomes" id="UP000067625"/>
    </source>
</evidence>
<dbReference type="Proteomes" id="UP000067625">
    <property type="component" value="Chromosome"/>
</dbReference>
<gene>
    <name evidence="2" type="ORF">AM592_08645</name>
</gene>
<evidence type="ECO:0000313" key="2">
    <source>
        <dbReference type="EMBL" id="ALC81667.1"/>
    </source>
</evidence>
<dbReference type="PIRSF" id="PIRSF029895">
    <property type="entry name" value="SpoIV"/>
    <property type="match status" value="1"/>
</dbReference>
<organism evidence="2 3">
    <name type="scientific">Bacillus gobiensis</name>
    <dbReference type="NCBI Taxonomy" id="1441095"/>
    <lineage>
        <taxon>Bacteria</taxon>
        <taxon>Bacillati</taxon>
        <taxon>Bacillota</taxon>
        <taxon>Bacilli</taxon>
        <taxon>Bacillales</taxon>
        <taxon>Bacillaceae</taxon>
        <taxon>Bacillus</taxon>
    </lineage>
</organism>
<dbReference type="STRING" id="1441095.AM592_08645"/>
<dbReference type="RefSeq" id="WP_053603428.1">
    <property type="nucleotide sequence ID" value="NZ_CP012600.1"/>
</dbReference>
<dbReference type="PATRIC" id="fig|1441095.3.peg.1898"/>
<dbReference type="EMBL" id="CP012600">
    <property type="protein sequence ID" value="ALC81667.1"/>
    <property type="molecule type" value="Genomic_DNA"/>
</dbReference>
<keyword evidence="1" id="KW-0812">Transmembrane</keyword>
<evidence type="ECO:0000256" key="1">
    <source>
        <dbReference type="SAM" id="Phobius"/>
    </source>
</evidence>
<keyword evidence="1" id="KW-0472">Membrane</keyword>
<proteinExistence type="predicted"/>
<reference evidence="3" key="1">
    <citation type="submission" date="2015-08" db="EMBL/GenBank/DDBJ databases">
        <title>Genome sequencing project for genomic taxonomy and phylogenomics of Bacillus-like bacteria.</title>
        <authorList>
            <person name="Liu B."/>
            <person name="Wang J."/>
            <person name="Zhu Y."/>
            <person name="Liu G."/>
            <person name="Chen Q."/>
            <person name="Chen Z."/>
            <person name="Lan J."/>
            <person name="Che J."/>
            <person name="Ge C."/>
            <person name="Shi H."/>
            <person name="Pan Z."/>
            <person name="Liu X."/>
        </authorList>
    </citation>
    <scope>NUCLEOTIDE SEQUENCE [LARGE SCALE GENOMIC DNA]</scope>
    <source>
        <strain evidence="3">FJAT-4402</strain>
    </source>
</reference>
<accession>A0A0M4FJK0</accession>
<sequence>MKNKWFSFFSGTVQVEVKGPGIERFINECMRKKIPLYQVRRKNGHVLFFIRLSDVYALRRAIRNFECKCSFTKRKGLPFLIRKSMRNSGFAIGFFGFFLILFLLSNMVWSIHITGAKPETEHEIRKQLNEIGIKIGRLQFVTPTPEIIQKELTDRVSNITWIGVELNGTDLQMKVVEKNEPEKPEYVSPQDLVAKKKAVITNMFVEKGVPLVTVNEHVRKGQKLVSGIIGYEDNKQKVAAKGEILGETWYKSTVTVPLETTFQVYTGKVKTMHKLAAGSQSIPFWGFSLSDEEMGASKTEKLTYPLHFLQFKLPLSYEKELIRETETSKRSYTEKQAIEEGIKMGKKDVEKKIGIDGKVIDEKVLHQTSENGKVKLIILYQVIENIVKTTPIVQGD</sequence>
<dbReference type="InterPro" id="IPR010690">
    <property type="entry name" value="YqfD"/>
</dbReference>
<keyword evidence="1" id="KW-1133">Transmembrane helix</keyword>
<name>A0A0M4FJK0_9BACI</name>
<feature type="transmembrane region" description="Helical" evidence="1">
    <location>
        <begin position="89"/>
        <end position="109"/>
    </location>
</feature>
<dbReference type="Pfam" id="PF06898">
    <property type="entry name" value="YqfD"/>
    <property type="match status" value="1"/>
</dbReference>